<keyword evidence="11" id="KW-0496">Mitochondrion</keyword>
<dbReference type="Pfam" id="PF00361">
    <property type="entry name" value="Proton_antipo_M"/>
    <property type="match status" value="1"/>
</dbReference>
<evidence type="ECO:0000256" key="4">
    <source>
        <dbReference type="ARBA" id="ARBA00022692"/>
    </source>
</evidence>
<feature type="transmembrane region" description="Helical" evidence="9">
    <location>
        <begin position="260"/>
        <end position="278"/>
    </location>
</feature>
<dbReference type="PRINTS" id="PR01434">
    <property type="entry name" value="NADHDHGNASE5"/>
</dbReference>
<evidence type="ECO:0000256" key="5">
    <source>
        <dbReference type="ARBA" id="ARBA00022989"/>
    </source>
</evidence>
<reference evidence="11" key="2">
    <citation type="submission" date="2004-10" db="EMBL/GenBank/DDBJ databases">
        <title>Partial sequence of the mitochondrion of Vasdavidius concursus.</title>
        <authorList>
            <person name="Thao M.L."/>
            <person name="Baumann P."/>
        </authorList>
    </citation>
    <scope>NUCLEOTIDE SEQUENCE</scope>
</reference>
<evidence type="ECO:0000256" key="6">
    <source>
        <dbReference type="ARBA" id="ARBA00023136"/>
    </source>
</evidence>
<dbReference type="GO" id="GO:0008137">
    <property type="term" value="F:NADH dehydrogenase (ubiquinone) activity"/>
    <property type="evidence" value="ECO:0007669"/>
    <property type="project" value="UniProtKB-EC"/>
</dbReference>
<dbReference type="InterPro" id="IPR003945">
    <property type="entry name" value="NU5C-like"/>
</dbReference>
<evidence type="ECO:0000259" key="10">
    <source>
        <dbReference type="Pfam" id="PF00361"/>
    </source>
</evidence>
<feature type="transmembrane region" description="Helical" evidence="9">
    <location>
        <begin position="284"/>
        <end position="311"/>
    </location>
</feature>
<dbReference type="PANTHER" id="PTHR42829">
    <property type="entry name" value="NADH-UBIQUINONE OXIDOREDUCTASE CHAIN 5"/>
    <property type="match status" value="1"/>
</dbReference>
<feature type="transmembrane region" description="Helical" evidence="9">
    <location>
        <begin position="206"/>
        <end position="224"/>
    </location>
</feature>
<dbReference type="AlphaFoldDB" id="Q5URQ1"/>
<dbReference type="EC" id="7.1.1.2" evidence="3"/>
<evidence type="ECO:0000256" key="7">
    <source>
        <dbReference type="ARBA" id="ARBA00031027"/>
    </source>
</evidence>
<dbReference type="PANTHER" id="PTHR42829:SF2">
    <property type="entry name" value="NADH-UBIQUINONE OXIDOREDUCTASE CHAIN 5"/>
    <property type="match status" value="1"/>
</dbReference>
<evidence type="ECO:0000256" key="3">
    <source>
        <dbReference type="ARBA" id="ARBA00012944"/>
    </source>
</evidence>
<geneLocation type="mitochondrion" evidence="11"/>
<dbReference type="EMBL" id="AY648941">
    <property type="protein sequence ID" value="AAV40846.1"/>
    <property type="molecule type" value="Genomic_DNA"/>
</dbReference>
<feature type="transmembrane region" description="Helical" evidence="9">
    <location>
        <begin position="47"/>
        <end position="69"/>
    </location>
</feature>
<dbReference type="InterPro" id="IPR001750">
    <property type="entry name" value="ND/Mrp_TM"/>
</dbReference>
<feature type="transmembrane region" description="Helical" evidence="9">
    <location>
        <begin position="440"/>
        <end position="456"/>
    </location>
</feature>
<evidence type="ECO:0000256" key="2">
    <source>
        <dbReference type="ARBA" id="ARBA00004141"/>
    </source>
</evidence>
<dbReference type="GO" id="GO:0016020">
    <property type="term" value="C:membrane"/>
    <property type="evidence" value="ECO:0007669"/>
    <property type="project" value="UniProtKB-SubCell"/>
</dbReference>
<evidence type="ECO:0000256" key="9">
    <source>
        <dbReference type="SAM" id="Phobius"/>
    </source>
</evidence>
<protein>
    <recommendedName>
        <fullName evidence="3">NADH:ubiquinone reductase (H(+)-translocating)</fullName>
        <ecNumber evidence="3">7.1.1.2</ecNumber>
    </recommendedName>
    <alternativeName>
        <fullName evidence="7">NADH dehydrogenase subunit 5</fullName>
    </alternativeName>
</protein>
<comment type="catalytic activity">
    <reaction evidence="8">
        <text>a ubiquinone + NADH + 5 H(+)(in) = a ubiquinol + NAD(+) + 4 H(+)(out)</text>
        <dbReference type="Rhea" id="RHEA:29091"/>
        <dbReference type="Rhea" id="RHEA-COMP:9565"/>
        <dbReference type="Rhea" id="RHEA-COMP:9566"/>
        <dbReference type="ChEBI" id="CHEBI:15378"/>
        <dbReference type="ChEBI" id="CHEBI:16389"/>
        <dbReference type="ChEBI" id="CHEBI:17976"/>
        <dbReference type="ChEBI" id="CHEBI:57540"/>
        <dbReference type="ChEBI" id="CHEBI:57945"/>
        <dbReference type="EC" id="7.1.1.2"/>
    </reaction>
</comment>
<gene>
    <name evidence="11" type="primary">nd5</name>
</gene>
<keyword evidence="5 9" id="KW-1133">Transmembrane helix</keyword>
<sequence>MKKMYVTMLLMSIFMNLTHEEFCKKNNNLIMEWNLMKKEISFVKLSFMMNMKSTIFSSTVLLIFLSILIYSEFYMKNSKMIFFFFKAMLMFVVSMIVFINSSNMYSMITGWEGLGITSFILISFYNTNKTSSSAMQTMVINRTGDISMIMALIMMMDLNSTSISSISNCSKLIYWLIIMGAMTKSAQLPFSSWLTEAMMAPTPVSALVHSSTLVTAGVYLIMQIQQNLTMTMKITSLIVTTATLAMASMNSLTECDLKKIIALSTLSQMSMMMISIFLELAEMAFFHLILHASFKSLIFMCSSTFIMVFNTQDIRNMSIQKKLIFSNVSFTISNFSLMGLPFTAGFYSKDLIIEMLSLKNTSWLFLLTFMLSMTCSFIYSMKMMSMKNNKFYLMPQMETNNMKISKLMLVIPSLMNGHKMMWNLMMQSKFVLISLNEKTLLIKLMLFILLMINWKFKQKKSNKNLKTMNLMWFMKTMSKHNKMMILNHSITMYKAVEKGLIQTPLINMKKNFLSFQN</sequence>
<dbReference type="GO" id="GO:0015990">
    <property type="term" value="P:electron transport coupled proton transport"/>
    <property type="evidence" value="ECO:0007669"/>
    <property type="project" value="TreeGrafter"/>
</dbReference>
<reference evidence="11" key="1">
    <citation type="journal article" date="2004" name="BMC Evol. Biol.">
        <title>Organization of the mitochondrial genomes of whiteflies, aphids, and psyllids (Hemiptera, Sternorrhyncha).</title>
        <authorList>
            <person name="Thao M.L."/>
            <person name="Baumann L."/>
            <person name="Baumann P."/>
        </authorList>
    </citation>
    <scope>NUCLEOTIDE SEQUENCE</scope>
</reference>
<dbReference type="GO" id="GO:0042773">
    <property type="term" value="P:ATP synthesis coupled electron transport"/>
    <property type="evidence" value="ECO:0007669"/>
    <property type="project" value="InterPro"/>
</dbReference>
<feature type="transmembrane region" description="Helical" evidence="9">
    <location>
        <begin position="323"/>
        <end position="342"/>
    </location>
</feature>
<comment type="function">
    <text evidence="1">Core subunit of the mitochondrial membrane respiratory chain NADH dehydrogenase (Complex I) that is believed to belong to the minimal assembly required for catalysis. Complex I functions in the transfer of electrons from NADH to the respiratory chain. The immediate electron acceptor for the enzyme is believed to be ubiquinone.</text>
</comment>
<accession>Q5URQ1</accession>
<evidence type="ECO:0000313" key="11">
    <source>
        <dbReference type="EMBL" id="AAV40846.1"/>
    </source>
</evidence>
<feature type="transmembrane region" description="Helical" evidence="9">
    <location>
        <begin position="146"/>
        <end position="166"/>
    </location>
</feature>
<keyword evidence="4 9" id="KW-0812">Transmembrane</keyword>
<feature type="transmembrane region" description="Helical" evidence="9">
    <location>
        <begin position="81"/>
        <end position="99"/>
    </location>
</feature>
<keyword evidence="6 9" id="KW-0472">Membrane</keyword>
<feature type="transmembrane region" description="Helical" evidence="9">
    <location>
        <begin position="105"/>
        <end position="125"/>
    </location>
</feature>
<comment type="subcellular location">
    <subcellularLocation>
        <location evidence="2">Membrane</location>
        <topology evidence="2">Multi-pass membrane protein</topology>
    </subcellularLocation>
</comment>
<feature type="domain" description="NADH:quinone oxidoreductase/Mrp antiporter transmembrane" evidence="10">
    <location>
        <begin position="101"/>
        <end position="371"/>
    </location>
</feature>
<feature type="transmembrane region" description="Helical" evidence="9">
    <location>
        <begin position="362"/>
        <end position="381"/>
    </location>
</feature>
<evidence type="ECO:0000256" key="8">
    <source>
        <dbReference type="ARBA" id="ARBA00049551"/>
    </source>
</evidence>
<feature type="transmembrane region" description="Helical" evidence="9">
    <location>
        <begin position="172"/>
        <end position="194"/>
    </location>
</feature>
<dbReference type="GO" id="GO:0003954">
    <property type="term" value="F:NADH dehydrogenase activity"/>
    <property type="evidence" value="ECO:0007669"/>
    <property type="project" value="TreeGrafter"/>
</dbReference>
<feature type="transmembrane region" description="Helical" evidence="9">
    <location>
        <begin position="230"/>
        <end position="248"/>
    </location>
</feature>
<proteinExistence type="predicted"/>
<organism evidence="11">
    <name type="scientific">Vasdavidius concursus</name>
    <dbReference type="NCBI Taxonomy" id="290153"/>
    <lineage>
        <taxon>Eukaryota</taxon>
        <taxon>Metazoa</taxon>
        <taxon>Ecdysozoa</taxon>
        <taxon>Arthropoda</taxon>
        <taxon>Hexapoda</taxon>
        <taxon>Insecta</taxon>
        <taxon>Pterygota</taxon>
        <taxon>Neoptera</taxon>
        <taxon>Paraneoptera</taxon>
        <taxon>Hemiptera</taxon>
        <taxon>Sternorrhyncha</taxon>
        <taxon>Aleyrodoidea</taxon>
        <taxon>Aleyrodidae</taxon>
        <taxon>Aleyrodinae</taxon>
        <taxon>Vasdavidius</taxon>
    </lineage>
</organism>
<name>Q5URQ1_9HEMI</name>
<evidence type="ECO:0000256" key="1">
    <source>
        <dbReference type="ARBA" id="ARBA00003257"/>
    </source>
</evidence>